<protein>
    <submittedName>
        <fullName evidence="1">Uncharacterized protein</fullName>
    </submittedName>
</protein>
<proteinExistence type="predicted"/>
<comment type="caution">
    <text evidence="1">The sequence shown here is derived from an EMBL/GenBank/DDBJ whole genome shotgun (WGS) entry which is preliminary data.</text>
</comment>
<dbReference type="EMBL" id="JACHHR010000002">
    <property type="protein sequence ID" value="MBB5211510.1"/>
    <property type="molecule type" value="Genomic_DNA"/>
</dbReference>
<sequence length="51" mass="5965">MVRVVMVLYTMLNHQLQGYLAINTHNKAFNHRYSRKNTRLPLDSFSATSLL</sequence>
<dbReference type="Proteomes" id="UP000563601">
    <property type="component" value="Unassembled WGS sequence"/>
</dbReference>
<reference evidence="1 2" key="1">
    <citation type="submission" date="2020-08" db="EMBL/GenBank/DDBJ databases">
        <title>Genomic Encyclopedia of Type Strains, Phase IV (KMG-IV): sequencing the most valuable type-strain genomes for metagenomic binning, comparative biology and taxonomic classification.</title>
        <authorList>
            <person name="Goeker M."/>
        </authorList>
    </citation>
    <scope>NUCLEOTIDE SEQUENCE [LARGE SCALE GENOMIC DNA]</scope>
    <source>
        <strain evidence="1 2">DSM 11525</strain>
    </source>
</reference>
<dbReference type="AlphaFoldDB" id="A0AA89T5P1"/>
<evidence type="ECO:0000313" key="2">
    <source>
        <dbReference type="Proteomes" id="UP000563601"/>
    </source>
</evidence>
<name>A0AA89T5P1_9GAMM</name>
<accession>A0AA89T5P1</accession>
<organism evidence="1 2">
    <name type="scientific">Microbulbifer hydrolyticus</name>
    <dbReference type="NCBI Taxonomy" id="48074"/>
    <lineage>
        <taxon>Bacteria</taxon>
        <taxon>Pseudomonadati</taxon>
        <taxon>Pseudomonadota</taxon>
        <taxon>Gammaproteobacteria</taxon>
        <taxon>Cellvibrionales</taxon>
        <taxon>Microbulbiferaceae</taxon>
        <taxon>Microbulbifer</taxon>
    </lineage>
</organism>
<gene>
    <name evidence="1" type="ORF">HNQ53_001728</name>
</gene>
<evidence type="ECO:0000313" key="1">
    <source>
        <dbReference type="EMBL" id="MBB5211510.1"/>
    </source>
</evidence>